<feature type="domain" description="NAD(P)-binding" evidence="1">
    <location>
        <begin position="5"/>
        <end position="195"/>
    </location>
</feature>
<dbReference type="OrthoDB" id="4115876at2"/>
<evidence type="ECO:0000313" key="2">
    <source>
        <dbReference type="EMBL" id="PRX25307.1"/>
    </source>
</evidence>
<dbReference type="Pfam" id="PF13460">
    <property type="entry name" value="NAD_binding_10"/>
    <property type="match status" value="1"/>
</dbReference>
<dbReference type="Proteomes" id="UP000239415">
    <property type="component" value="Unassembled WGS sequence"/>
</dbReference>
<gene>
    <name evidence="2" type="ORF">CLV67_10119</name>
</gene>
<accession>A0A2T0KNJ7</accession>
<sequence>MLLIGATGGTGREVVRQALEQGERVTVLIRRESDRATLPTEVDAVIGDVTDPASLEAALAGQDVVVSALGVRRGQAAGTVRSSGTANLVAAMAVTGTRRLLAVSSIGVGSSVTAQTRPARLLWPRLAGPGRIPEASRAEDAIVASPLEWTIIRAPRLVDGPPSGRLALGESLRLPLGAQLRRADLARALLDSVRDYAAIGRTTTAVTLSPSARGWSAGT</sequence>
<dbReference type="PANTHER" id="PTHR15020">
    <property type="entry name" value="FLAVIN REDUCTASE-RELATED"/>
    <property type="match status" value="1"/>
</dbReference>
<dbReference type="RefSeq" id="WP_106315071.1">
    <property type="nucleotide sequence ID" value="NZ_BOMO01000028.1"/>
</dbReference>
<dbReference type="EMBL" id="PVMZ01000001">
    <property type="protein sequence ID" value="PRX25307.1"/>
    <property type="molecule type" value="Genomic_DNA"/>
</dbReference>
<dbReference type="AlphaFoldDB" id="A0A2T0KNJ7"/>
<keyword evidence="3" id="KW-1185">Reference proteome</keyword>
<comment type="caution">
    <text evidence="2">The sequence shown here is derived from an EMBL/GenBank/DDBJ whole genome shotgun (WGS) entry which is preliminary data.</text>
</comment>
<dbReference type="Gene3D" id="3.40.50.720">
    <property type="entry name" value="NAD(P)-binding Rossmann-like Domain"/>
    <property type="match status" value="1"/>
</dbReference>
<dbReference type="SUPFAM" id="SSF51735">
    <property type="entry name" value="NAD(P)-binding Rossmann-fold domains"/>
    <property type="match status" value="1"/>
</dbReference>
<reference evidence="2 3" key="1">
    <citation type="submission" date="2018-03" db="EMBL/GenBank/DDBJ databases">
        <title>Genomic Encyclopedia of Archaeal and Bacterial Type Strains, Phase II (KMG-II): from individual species to whole genera.</title>
        <authorList>
            <person name="Goeker M."/>
        </authorList>
    </citation>
    <scope>NUCLEOTIDE SEQUENCE [LARGE SCALE GENOMIC DNA]</scope>
    <source>
        <strain evidence="2 3">DSM 43146</strain>
    </source>
</reference>
<evidence type="ECO:0000313" key="3">
    <source>
        <dbReference type="Proteomes" id="UP000239415"/>
    </source>
</evidence>
<name>A0A2T0KNJ7_9ACTN</name>
<dbReference type="InterPro" id="IPR016040">
    <property type="entry name" value="NAD(P)-bd_dom"/>
</dbReference>
<dbReference type="PANTHER" id="PTHR15020:SF50">
    <property type="entry name" value="UPF0659 PROTEIN YMR090W"/>
    <property type="match status" value="1"/>
</dbReference>
<proteinExistence type="predicted"/>
<evidence type="ECO:0000259" key="1">
    <source>
        <dbReference type="Pfam" id="PF13460"/>
    </source>
</evidence>
<dbReference type="InterPro" id="IPR036291">
    <property type="entry name" value="NAD(P)-bd_dom_sf"/>
</dbReference>
<organism evidence="2 3">
    <name type="scientific">Actinoplanes italicus</name>
    <dbReference type="NCBI Taxonomy" id="113567"/>
    <lineage>
        <taxon>Bacteria</taxon>
        <taxon>Bacillati</taxon>
        <taxon>Actinomycetota</taxon>
        <taxon>Actinomycetes</taxon>
        <taxon>Micromonosporales</taxon>
        <taxon>Micromonosporaceae</taxon>
        <taxon>Actinoplanes</taxon>
    </lineage>
</organism>
<protein>
    <submittedName>
        <fullName evidence="2">Putative NADH-flavin reductase</fullName>
    </submittedName>
</protein>